<dbReference type="PaxDb" id="572546-Arcpr_1309"/>
<keyword evidence="3" id="KW-1185">Reference proteome</keyword>
<dbReference type="GO" id="GO:0050566">
    <property type="term" value="F:asparaginyl-tRNA synthase (glutamine-hydrolyzing) activity"/>
    <property type="evidence" value="ECO:0007669"/>
    <property type="project" value="RHEA"/>
</dbReference>
<dbReference type="KEGG" id="apo:Arcpr_1309"/>
<dbReference type="GO" id="GO:0005524">
    <property type="term" value="F:ATP binding"/>
    <property type="evidence" value="ECO:0007669"/>
    <property type="project" value="UniProtKB-KW"/>
</dbReference>
<comment type="function">
    <text evidence="1">Allows the formation of correctly charged Asn-tRNA(Asn) or Gln-tRNA(Gln) through the transamidation of misacylated Asp-tRNA(Asn) or Glu-tRNA(Gln) in organisms which lack either or both of asparaginyl-tRNA or glutaminyl-tRNA synthetases. The reaction takes place in the presence of glutamine and ATP through an activated phospho-Asp-tRNA(Asn) or phospho-Glu-tRNA(Gln).</text>
</comment>
<keyword evidence="1" id="KW-0436">Ligase</keyword>
<dbReference type="AlphaFoldDB" id="D2RE14"/>
<dbReference type="OrthoDB" id="15210at2157"/>
<comment type="catalytic activity">
    <reaction evidence="1">
        <text>L-glutamyl-tRNA(Gln) + L-glutamine + ATP + H2O = L-glutaminyl-tRNA(Gln) + L-glutamate + ADP + phosphate + H(+)</text>
        <dbReference type="Rhea" id="RHEA:17521"/>
        <dbReference type="Rhea" id="RHEA-COMP:9681"/>
        <dbReference type="Rhea" id="RHEA-COMP:9684"/>
        <dbReference type="ChEBI" id="CHEBI:15377"/>
        <dbReference type="ChEBI" id="CHEBI:15378"/>
        <dbReference type="ChEBI" id="CHEBI:29985"/>
        <dbReference type="ChEBI" id="CHEBI:30616"/>
        <dbReference type="ChEBI" id="CHEBI:43474"/>
        <dbReference type="ChEBI" id="CHEBI:58359"/>
        <dbReference type="ChEBI" id="CHEBI:78520"/>
        <dbReference type="ChEBI" id="CHEBI:78521"/>
        <dbReference type="ChEBI" id="CHEBI:456216"/>
    </reaction>
</comment>
<dbReference type="Proteomes" id="UP000001901">
    <property type="component" value="Chromosome"/>
</dbReference>
<protein>
    <recommendedName>
        <fullName evidence="1">Aspartyl/glutamyl-tRNA(Asn/Gln) amidotransferase subunit C</fullName>
        <shortName evidence="1">Asp/Glu-ADT subunit C</shortName>
        <ecNumber evidence="1">6.3.5.-</ecNumber>
    </recommendedName>
</protein>
<dbReference type="GO" id="GO:0070681">
    <property type="term" value="P:glutaminyl-tRNAGln biosynthesis via transamidation"/>
    <property type="evidence" value="ECO:0007669"/>
    <property type="project" value="TreeGrafter"/>
</dbReference>
<comment type="similarity">
    <text evidence="1">Belongs to the GatC family.</text>
</comment>
<evidence type="ECO:0000313" key="3">
    <source>
        <dbReference type="Proteomes" id="UP000001901"/>
    </source>
</evidence>
<dbReference type="Gene3D" id="1.10.20.60">
    <property type="entry name" value="Glu-tRNAGln amidotransferase C subunit, N-terminal domain"/>
    <property type="match status" value="1"/>
</dbReference>
<dbReference type="EC" id="6.3.5.-" evidence="1"/>
<dbReference type="GO" id="GO:0006412">
    <property type="term" value="P:translation"/>
    <property type="evidence" value="ECO:0007669"/>
    <property type="project" value="UniProtKB-UniRule"/>
</dbReference>
<dbReference type="STRING" id="572546.Arcpr_1309"/>
<dbReference type="SUPFAM" id="SSF141000">
    <property type="entry name" value="Glu-tRNAGln amidotransferase C subunit"/>
    <property type="match status" value="1"/>
</dbReference>
<dbReference type="RefSeq" id="WP_012940694.1">
    <property type="nucleotide sequence ID" value="NC_013741.1"/>
</dbReference>
<dbReference type="GO" id="GO:0050567">
    <property type="term" value="F:glutaminyl-tRNA synthase (glutamine-hydrolyzing) activity"/>
    <property type="evidence" value="ECO:0007669"/>
    <property type="project" value="UniProtKB-UniRule"/>
</dbReference>
<dbReference type="InterPro" id="IPR003837">
    <property type="entry name" value="GatC"/>
</dbReference>
<proteinExistence type="inferred from homology"/>
<comment type="catalytic activity">
    <reaction evidence="1">
        <text>L-aspartyl-tRNA(Asn) + L-glutamine + ATP + H2O = L-asparaginyl-tRNA(Asn) + L-glutamate + ADP + phosphate + 2 H(+)</text>
        <dbReference type="Rhea" id="RHEA:14513"/>
        <dbReference type="Rhea" id="RHEA-COMP:9674"/>
        <dbReference type="Rhea" id="RHEA-COMP:9677"/>
        <dbReference type="ChEBI" id="CHEBI:15377"/>
        <dbReference type="ChEBI" id="CHEBI:15378"/>
        <dbReference type="ChEBI" id="CHEBI:29985"/>
        <dbReference type="ChEBI" id="CHEBI:30616"/>
        <dbReference type="ChEBI" id="CHEBI:43474"/>
        <dbReference type="ChEBI" id="CHEBI:58359"/>
        <dbReference type="ChEBI" id="CHEBI:78515"/>
        <dbReference type="ChEBI" id="CHEBI:78516"/>
        <dbReference type="ChEBI" id="CHEBI:456216"/>
    </reaction>
</comment>
<reference evidence="2 3" key="1">
    <citation type="journal article" date="2010" name="Stand. Genomic Sci.">
        <title>Complete genome sequence of Archaeoglobus profundus type strain (AV18).</title>
        <authorList>
            <person name="von Jan M."/>
            <person name="Lapidus A."/>
            <person name="Del Rio T.G."/>
            <person name="Copeland A."/>
            <person name="Tice H."/>
            <person name="Cheng J.F."/>
            <person name="Lucas S."/>
            <person name="Chen F."/>
            <person name="Nolan M."/>
            <person name="Goodwin L."/>
            <person name="Han C."/>
            <person name="Pitluck S."/>
            <person name="Liolios K."/>
            <person name="Ivanova N."/>
            <person name="Mavromatis K."/>
            <person name="Ovchinnikova G."/>
            <person name="Chertkov O."/>
            <person name="Pati A."/>
            <person name="Chen A."/>
            <person name="Palaniappan K."/>
            <person name="Land M."/>
            <person name="Hauser L."/>
            <person name="Chang Y.J."/>
            <person name="Jeffries C.D."/>
            <person name="Saunders E."/>
            <person name="Brettin T."/>
            <person name="Detter J.C."/>
            <person name="Chain P."/>
            <person name="Eichinger K."/>
            <person name="Huber H."/>
            <person name="Spring S."/>
            <person name="Rohde M."/>
            <person name="Goker M."/>
            <person name="Wirth R."/>
            <person name="Woyke T."/>
            <person name="Bristow J."/>
            <person name="Eisen J.A."/>
            <person name="Markowitz V."/>
            <person name="Hugenholtz P."/>
            <person name="Kyrpides N.C."/>
            <person name="Klenk H.P."/>
        </authorList>
    </citation>
    <scope>NUCLEOTIDE SEQUENCE [LARGE SCALE GENOMIC DNA]</scope>
    <source>
        <strain evidence="3">DSM 5631 / JCM 9629 / NBRC 100127 / Av18</strain>
    </source>
</reference>
<organism evidence="2 3">
    <name type="scientific">Archaeoglobus profundus (strain DSM 5631 / JCM 9629 / NBRC 100127 / Av18)</name>
    <dbReference type="NCBI Taxonomy" id="572546"/>
    <lineage>
        <taxon>Archaea</taxon>
        <taxon>Methanobacteriati</taxon>
        <taxon>Methanobacteriota</taxon>
        <taxon>Archaeoglobi</taxon>
        <taxon>Archaeoglobales</taxon>
        <taxon>Archaeoglobaceae</taxon>
        <taxon>Archaeoglobus</taxon>
    </lineage>
</organism>
<dbReference type="InterPro" id="IPR036113">
    <property type="entry name" value="Asp/Glu-ADT_sf_sub_c"/>
</dbReference>
<comment type="subunit">
    <text evidence="1">Heterotrimer of A, B and C subunits.</text>
</comment>
<keyword evidence="1" id="KW-0067">ATP-binding</keyword>
<accession>D2RE14</accession>
<dbReference type="PANTHER" id="PTHR15004">
    <property type="entry name" value="GLUTAMYL-TRNA(GLN) AMIDOTRANSFERASE SUBUNIT C, MITOCHONDRIAL"/>
    <property type="match status" value="1"/>
</dbReference>
<evidence type="ECO:0000313" key="2">
    <source>
        <dbReference type="EMBL" id="ADB58358.1"/>
    </source>
</evidence>
<dbReference type="HOGENOM" id="CLU_105899_1_2_2"/>
<dbReference type="GeneID" id="8739996"/>
<dbReference type="PANTHER" id="PTHR15004:SF0">
    <property type="entry name" value="GLUTAMYL-TRNA(GLN) AMIDOTRANSFERASE SUBUNIT C, MITOCHONDRIAL"/>
    <property type="match status" value="1"/>
</dbReference>
<evidence type="ECO:0000256" key="1">
    <source>
        <dbReference type="HAMAP-Rule" id="MF_00122"/>
    </source>
</evidence>
<keyword evidence="1" id="KW-0648">Protein biosynthesis</keyword>
<dbReference type="Pfam" id="PF02686">
    <property type="entry name" value="GatC"/>
    <property type="match status" value="1"/>
</dbReference>
<dbReference type="EMBL" id="CP001857">
    <property type="protein sequence ID" value="ADB58358.1"/>
    <property type="molecule type" value="Genomic_DNA"/>
</dbReference>
<dbReference type="eggNOG" id="arCOG02726">
    <property type="taxonomic scope" value="Archaea"/>
</dbReference>
<dbReference type="HAMAP" id="MF_00122">
    <property type="entry name" value="GatC"/>
    <property type="match status" value="1"/>
</dbReference>
<keyword evidence="1" id="KW-0547">Nucleotide-binding</keyword>
<name>D2RE14_ARCPA</name>
<gene>
    <name evidence="1" type="primary">gatC</name>
    <name evidence="2" type="ordered locus">Arcpr_1309</name>
</gene>
<sequence length="94" mass="10999">MITEEEVLHVANLAKIELKPEDVKKFKEEFSKILEYFSILDEVGEDVEPTYHVLPLKNVFREDVPKEPLPRELVLMNAKHVEDGYFKGPKIMED</sequence>
<dbReference type="NCBIfam" id="TIGR00135">
    <property type="entry name" value="gatC"/>
    <property type="match status" value="1"/>
</dbReference>
<dbReference type="GO" id="GO:0006450">
    <property type="term" value="P:regulation of translational fidelity"/>
    <property type="evidence" value="ECO:0007669"/>
    <property type="project" value="InterPro"/>
</dbReference>